<feature type="region of interest" description="Disordered" evidence="1">
    <location>
        <begin position="1"/>
        <end position="64"/>
    </location>
</feature>
<feature type="region of interest" description="Disordered" evidence="1">
    <location>
        <begin position="387"/>
        <end position="418"/>
    </location>
</feature>
<dbReference type="InterPro" id="IPR035925">
    <property type="entry name" value="BSD_dom_sf"/>
</dbReference>
<evidence type="ECO:0000256" key="1">
    <source>
        <dbReference type="SAM" id="MobiDB-lite"/>
    </source>
</evidence>
<dbReference type="PANTHER" id="PTHR16019">
    <property type="entry name" value="SYNAPSE-ASSOCIATED PROTEIN"/>
    <property type="match status" value="1"/>
</dbReference>
<dbReference type="EMBL" id="JAJJMB010014022">
    <property type="protein sequence ID" value="KAI3863827.1"/>
    <property type="molecule type" value="Genomic_DNA"/>
</dbReference>
<dbReference type="Proteomes" id="UP001202328">
    <property type="component" value="Unassembled WGS sequence"/>
</dbReference>
<dbReference type="AlphaFoldDB" id="A0AAD4X851"/>
<gene>
    <name evidence="3" type="ORF">MKW98_031419</name>
</gene>
<dbReference type="InterPro" id="IPR051494">
    <property type="entry name" value="BSD_domain-containing"/>
</dbReference>
<keyword evidence="4" id="KW-1185">Reference proteome</keyword>
<dbReference type="PANTHER" id="PTHR16019:SF5">
    <property type="entry name" value="BSD DOMAIN-CONTAINING PROTEIN 1"/>
    <property type="match status" value="1"/>
</dbReference>
<feature type="compositionally biased region" description="Polar residues" evidence="1">
    <location>
        <begin position="24"/>
        <end position="37"/>
    </location>
</feature>
<protein>
    <recommendedName>
        <fullName evidence="2">BSD domain-containing protein</fullName>
    </recommendedName>
</protein>
<evidence type="ECO:0000259" key="2">
    <source>
        <dbReference type="PROSITE" id="PS50858"/>
    </source>
</evidence>
<dbReference type="Gene3D" id="1.10.3970.10">
    <property type="entry name" value="BSD domain"/>
    <property type="match status" value="1"/>
</dbReference>
<dbReference type="GO" id="GO:0005737">
    <property type="term" value="C:cytoplasm"/>
    <property type="evidence" value="ECO:0007669"/>
    <property type="project" value="TreeGrafter"/>
</dbReference>
<evidence type="ECO:0000313" key="3">
    <source>
        <dbReference type="EMBL" id="KAI3863827.1"/>
    </source>
</evidence>
<name>A0AAD4X851_9MAGN</name>
<feature type="compositionally biased region" description="Acidic residues" evidence="1">
    <location>
        <begin position="10"/>
        <end position="22"/>
    </location>
</feature>
<evidence type="ECO:0000313" key="4">
    <source>
        <dbReference type="Proteomes" id="UP001202328"/>
    </source>
</evidence>
<comment type="caution">
    <text evidence="3">The sequence shown here is derived from an EMBL/GenBank/DDBJ whole genome shotgun (WGS) entry which is preliminary data.</text>
</comment>
<organism evidence="3 4">
    <name type="scientific">Papaver atlanticum</name>
    <dbReference type="NCBI Taxonomy" id="357466"/>
    <lineage>
        <taxon>Eukaryota</taxon>
        <taxon>Viridiplantae</taxon>
        <taxon>Streptophyta</taxon>
        <taxon>Embryophyta</taxon>
        <taxon>Tracheophyta</taxon>
        <taxon>Spermatophyta</taxon>
        <taxon>Magnoliopsida</taxon>
        <taxon>Ranunculales</taxon>
        <taxon>Papaveraceae</taxon>
        <taxon>Papaveroideae</taxon>
        <taxon>Papaver</taxon>
    </lineage>
</organism>
<accession>A0AAD4X851</accession>
<dbReference type="InterPro" id="IPR005607">
    <property type="entry name" value="BSD_dom"/>
</dbReference>
<dbReference type="Pfam" id="PF03909">
    <property type="entry name" value="BSD"/>
    <property type="match status" value="1"/>
</dbReference>
<feature type="domain" description="BSD" evidence="2">
    <location>
        <begin position="217"/>
        <end position="269"/>
    </location>
</feature>
<dbReference type="SUPFAM" id="SSF140383">
    <property type="entry name" value="BSD domain-like"/>
    <property type="match status" value="1"/>
</dbReference>
<sequence length="468" mass="51960">MNFFKSLLLDEVEESSSSDLESDQNPNSESPKSNPDQESQKRSDLDDYQEDEETETDENPGMGWNFGGLIKNIATKSESVLQTYKQDLSDFSSGLKIETSMLREVASRVVKELPTKFESGTSVATESLESVGQAIDDFGSSVWRGTAEIISQGKETLLSNSDFDENSSDNLQFSSNSTNAAMNSKKYNRFEAQLYAIQTDLKTYCENPEDLEDFEGWKSGFVLGEKSEEIESLLNENEVMERIYTRIVPGEVDDGTYWYRYFYRVYKLKQIEDARANLVKRAIEGDEEEDLSWDVDDDNEEVDEGIKLPVVNDDSAENEKLTGNVIDGSGAGDDLESTAEVAANKGLVVESTSDNVSDEKKVVIEGSSELNNDDLVEKVNEKLVIQGKSDTGGESGKDSDFSVVSSQPSLPDEEEDLSWDEIEDVGGSDEKKVSADGRAVLAKRLTVADDDEDLSWDIEDDDDETVKS</sequence>
<feature type="compositionally biased region" description="Acidic residues" evidence="1">
    <location>
        <begin position="46"/>
        <end position="58"/>
    </location>
</feature>
<dbReference type="PROSITE" id="PS50858">
    <property type="entry name" value="BSD"/>
    <property type="match status" value="1"/>
</dbReference>
<dbReference type="SMART" id="SM00751">
    <property type="entry name" value="BSD"/>
    <property type="match status" value="1"/>
</dbReference>
<proteinExistence type="predicted"/>
<reference evidence="3" key="1">
    <citation type="submission" date="2022-04" db="EMBL/GenBank/DDBJ databases">
        <title>A functionally conserved STORR gene fusion in Papaver species that diverged 16.8 million years ago.</title>
        <authorList>
            <person name="Catania T."/>
        </authorList>
    </citation>
    <scope>NUCLEOTIDE SEQUENCE</scope>
    <source>
        <strain evidence="3">S-188037</strain>
    </source>
</reference>